<dbReference type="GO" id="GO:0008168">
    <property type="term" value="F:methyltransferase activity"/>
    <property type="evidence" value="ECO:0007669"/>
    <property type="project" value="UniProtKB-KW"/>
</dbReference>
<dbReference type="PANTHER" id="PTHR34203">
    <property type="entry name" value="METHYLTRANSFERASE, FKBM FAMILY PROTEIN"/>
    <property type="match status" value="1"/>
</dbReference>
<dbReference type="InterPro" id="IPR052514">
    <property type="entry name" value="SAM-dependent_MTase"/>
</dbReference>
<dbReference type="Gene3D" id="3.40.50.150">
    <property type="entry name" value="Vaccinia Virus protein VP39"/>
    <property type="match status" value="1"/>
</dbReference>
<evidence type="ECO:0000313" key="2">
    <source>
        <dbReference type="EMBL" id="KWN16641.1"/>
    </source>
</evidence>
<protein>
    <submittedName>
        <fullName evidence="2">FkbM family methyltransferase</fullName>
    </submittedName>
</protein>
<comment type="caution">
    <text evidence="2">The sequence shown here is derived from an EMBL/GenBank/DDBJ whole genome shotgun (WGS) entry which is preliminary data.</text>
</comment>
<keyword evidence="2" id="KW-0808">Transferase</keyword>
<name>A0A108ESK4_9BURK</name>
<dbReference type="PANTHER" id="PTHR34203:SF15">
    <property type="entry name" value="SLL1173 PROTEIN"/>
    <property type="match status" value="1"/>
</dbReference>
<dbReference type="Proteomes" id="UP000068016">
    <property type="component" value="Unassembled WGS sequence"/>
</dbReference>
<dbReference type="InterPro" id="IPR029063">
    <property type="entry name" value="SAM-dependent_MTases_sf"/>
</dbReference>
<dbReference type="Pfam" id="PF05050">
    <property type="entry name" value="Methyltransf_21"/>
    <property type="match status" value="1"/>
</dbReference>
<dbReference type="EMBL" id="LPLZ01000041">
    <property type="protein sequence ID" value="KWN16641.1"/>
    <property type="molecule type" value="Genomic_DNA"/>
</dbReference>
<dbReference type="GO" id="GO:0032259">
    <property type="term" value="P:methylation"/>
    <property type="evidence" value="ECO:0007669"/>
    <property type="project" value="UniProtKB-KW"/>
</dbReference>
<reference evidence="2 3" key="1">
    <citation type="submission" date="2015-11" db="EMBL/GenBank/DDBJ databases">
        <title>Expanding the genomic diversity of Burkholderia species for the development of highly accurate diagnostics.</title>
        <authorList>
            <person name="Sahl J."/>
            <person name="Keim P."/>
            <person name="Wagner D."/>
        </authorList>
    </citation>
    <scope>NUCLEOTIDE SEQUENCE [LARGE SCALE GENOMIC DNA]</scope>
    <source>
        <strain evidence="2 3">MSMB793WGS</strain>
    </source>
</reference>
<organism evidence="2 3">
    <name type="scientific">Burkholderia territorii</name>
    <dbReference type="NCBI Taxonomy" id="1503055"/>
    <lineage>
        <taxon>Bacteria</taxon>
        <taxon>Pseudomonadati</taxon>
        <taxon>Pseudomonadota</taxon>
        <taxon>Betaproteobacteria</taxon>
        <taxon>Burkholderiales</taxon>
        <taxon>Burkholderiaceae</taxon>
        <taxon>Burkholderia</taxon>
        <taxon>Burkholderia cepacia complex</taxon>
    </lineage>
</organism>
<dbReference type="InterPro" id="IPR006342">
    <property type="entry name" value="FkbM_mtfrase"/>
</dbReference>
<dbReference type="NCBIfam" id="TIGR01444">
    <property type="entry name" value="fkbM_fam"/>
    <property type="match status" value="1"/>
</dbReference>
<evidence type="ECO:0000259" key="1">
    <source>
        <dbReference type="Pfam" id="PF05050"/>
    </source>
</evidence>
<sequence length="279" mass="32117">MMIYVTQQCRYGTMIFNRNDDTIGKSLIQYGEWSEAETFLFSQILRPGDAAVEIGANIGSHTVMLSQAVGDAGAVFAFEPQRHVFQVLCANLVINHCLNVYASQCAIGDADGMIDFPAIDPRHPNNFGATSIYLKNTELERISIKRLDSIDFRRIDFLKADVEGFELNVLRGGLQTIERHRPILHLEYLNHYTGDESRRYLDLLSPMDYRLWYYITPLYNRDNFLKNQDNIFEGIWSFDAIAIPAERGEMQGLHEIKASDDHVRCDDGEQWRSAKYIRY</sequence>
<proteinExistence type="predicted"/>
<evidence type="ECO:0000313" key="3">
    <source>
        <dbReference type="Proteomes" id="UP000068016"/>
    </source>
</evidence>
<keyword evidence="2" id="KW-0489">Methyltransferase</keyword>
<gene>
    <name evidence="2" type="ORF">WT83_14230</name>
</gene>
<accession>A0A108ESK4</accession>
<dbReference type="AlphaFoldDB" id="A0A108ESK4"/>
<dbReference type="SUPFAM" id="SSF53335">
    <property type="entry name" value="S-adenosyl-L-methionine-dependent methyltransferases"/>
    <property type="match status" value="1"/>
</dbReference>
<feature type="domain" description="Methyltransferase FkbM" evidence="1">
    <location>
        <begin position="53"/>
        <end position="210"/>
    </location>
</feature>